<dbReference type="InterPro" id="IPR021449">
    <property type="entry name" value="DUF3099"/>
</dbReference>
<feature type="transmembrane region" description="Helical" evidence="2">
    <location>
        <begin position="80"/>
        <end position="99"/>
    </location>
</feature>
<sequence>MGPMADEEQDAMRRQNPRAGRRLFGRRRGSDDTVLITSAKKSRLTDWRHRRHVYAALQLSRIPLFIIAVMVYGWLHNPALAAFVAVISLPLPWVAVLLANDPGEAQEKGVPKVYKPALVREQRAREMQALAARSSRAALGSAPDSPQTGTHRDTPEIIDADKENPHR</sequence>
<dbReference type="EMBL" id="DMDD01000030">
    <property type="protein sequence ID" value="HAF71724.1"/>
    <property type="molecule type" value="Genomic_DNA"/>
</dbReference>
<name>A0A3B9QSR9_9CORY</name>
<evidence type="ECO:0000313" key="3">
    <source>
        <dbReference type="EMBL" id="HAF71724.1"/>
    </source>
</evidence>
<gene>
    <name evidence="3" type="ORF">DCL06_01075</name>
</gene>
<dbReference type="Pfam" id="PF11298">
    <property type="entry name" value="DUF3099"/>
    <property type="match status" value="1"/>
</dbReference>
<feature type="compositionally biased region" description="Basic residues" evidence="1">
    <location>
        <begin position="15"/>
        <end position="24"/>
    </location>
</feature>
<keyword evidence="2" id="KW-0812">Transmembrane</keyword>
<dbReference type="AlphaFoldDB" id="A0A3B9QSR9"/>
<evidence type="ECO:0000313" key="4">
    <source>
        <dbReference type="Proteomes" id="UP000260925"/>
    </source>
</evidence>
<feature type="region of interest" description="Disordered" evidence="1">
    <location>
        <begin position="1"/>
        <end position="24"/>
    </location>
</feature>
<comment type="caution">
    <text evidence="3">The sequence shown here is derived from an EMBL/GenBank/DDBJ whole genome shotgun (WGS) entry which is preliminary data.</text>
</comment>
<feature type="compositionally biased region" description="Basic and acidic residues" evidence="1">
    <location>
        <begin position="150"/>
        <end position="167"/>
    </location>
</feature>
<reference evidence="3 4" key="1">
    <citation type="journal article" date="2018" name="Nat. Biotechnol.">
        <title>A standardized bacterial taxonomy based on genome phylogeny substantially revises the tree of life.</title>
        <authorList>
            <person name="Parks D.H."/>
            <person name="Chuvochina M."/>
            <person name="Waite D.W."/>
            <person name="Rinke C."/>
            <person name="Skarshewski A."/>
            <person name="Chaumeil P.A."/>
            <person name="Hugenholtz P."/>
        </authorList>
    </citation>
    <scope>NUCLEOTIDE SEQUENCE [LARGE SCALE GENOMIC DNA]</scope>
    <source>
        <strain evidence="3">UBA9851</strain>
    </source>
</reference>
<proteinExistence type="predicted"/>
<keyword evidence="2" id="KW-1133">Transmembrane helix</keyword>
<organism evidence="3 4">
    <name type="scientific">Corynebacterium variabile</name>
    <dbReference type="NCBI Taxonomy" id="1727"/>
    <lineage>
        <taxon>Bacteria</taxon>
        <taxon>Bacillati</taxon>
        <taxon>Actinomycetota</taxon>
        <taxon>Actinomycetes</taxon>
        <taxon>Mycobacteriales</taxon>
        <taxon>Corynebacteriaceae</taxon>
        <taxon>Corynebacterium</taxon>
    </lineage>
</organism>
<feature type="compositionally biased region" description="Low complexity" evidence="1">
    <location>
        <begin position="130"/>
        <end position="142"/>
    </location>
</feature>
<dbReference type="Proteomes" id="UP000260925">
    <property type="component" value="Unassembled WGS sequence"/>
</dbReference>
<evidence type="ECO:0000256" key="2">
    <source>
        <dbReference type="SAM" id="Phobius"/>
    </source>
</evidence>
<evidence type="ECO:0000256" key="1">
    <source>
        <dbReference type="SAM" id="MobiDB-lite"/>
    </source>
</evidence>
<feature type="region of interest" description="Disordered" evidence="1">
    <location>
        <begin position="130"/>
        <end position="167"/>
    </location>
</feature>
<protein>
    <submittedName>
        <fullName evidence="3">DUF3099 domain-containing protein</fullName>
    </submittedName>
</protein>
<feature type="transmembrane region" description="Helical" evidence="2">
    <location>
        <begin position="53"/>
        <end position="74"/>
    </location>
</feature>
<accession>A0A3B9QSR9</accession>
<keyword evidence="2" id="KW-0472">Membrane</keyword>